<keyword evidence="2" id="KW-1185">Reference proteome</keyword>
<evidence type="ECO:0008006" key="3">
    <source>
        <dbReference type="Google" id="ProtNLM"/>
    </source>
</evidence>
<gene>
    <name evidence="1" type="ORF">DH2020_003743</name>
</gene>
<dbReference type="EMBL" id="JABTTQ020000003">
    <property type="protein sequence ID" value="KAK6160362.1"/>
    <property type="molecule type" value="Genomic_DNA"/>
</dbReference>
<comment type="caution">
    <text evidence="1">The sequence shown here is derived from an EMBL/GenBank/DDBJ whole genome shotgun (WGS) entry which is preliminary data.</text>
</comment>
<protein>
    <recommendedName>
        <fullName evidence="3">Retrotransposon gag domain-containing protein</fullName>
    </recommendedName>
</protein>
<evidence type="ECO:0000313" key="1">
    <source>
        <dbReference type="EMBL" id="KAK6160362.1"/>
    </source>
</evidence>
<reference evidence="1 2" key="1">
    <citation type="journal article" date="2021" name="Comput. Struct. Biotechnol. J.">
        <title>De novo genome assembly of the potent medicinal plant Rehmannia glutinosa using nanopore technology.</title>
        <authorList>
            <person name="Ma L."/>
            <person name="Dong C."/>
            <person name="Song C."/>
            <person name="Wang X."/>
            <person name="Zheng X."/>
            <person name="Niu Y."/>
            <person name="Chen S."/>
            <person name="Feng W."/>
        </authorList>
    </citation>
    <scope>NUCLEOTIDE SEQUENCE [LARGE SCALE GENOMIC DNA]</scope>
    <source>
        <strain evidence="1">DH-2019</strain>
    </source>
</reference>
<proteinExistence type="predicted"/>
<name>A0ABR0XMI2_REHGL</name>
<organism evidence="1 2">
    <name type="scientific">Rehmannia glutinosa</name>
    <name type="common">Chinese foxglove</name>
    <dbReference type="NCBI Taxonomy" id="99300"/>
    <lineage>
        <taxon>Eukaryota</taxon>
        <taxon>Viridiplantae</taxon>
        <taxon>Streptophyta</taxon>
        <taxon>Embryophyta</taxon>
        <taxon>Tracheophyta</taxon>
        <taxon>Spermatophyta</taxon>
        <taxon>Magnoliopsida</taxon>
        <taxon>eudicotyledons</taxon>
        <taxon>Gunneridae</taxon>
        <taxon>Pentapetalae</taxon>
        <taxon>asterids</taxon>
        <taxon>lamiids</taxon>
        <taxon>Lamiales</taxon>
        <taxon>Orobanchaceae</taxon>
        <taxon>Rehmannieae</taxon>
        <taxon>Rehmannia</taxon>
    </lineage>
</organism>
<evidence type="ECO:0000313" key="2">
    <source>
        <dbReference type="Proteomes" id="UP001318860"/>
    </source>
</evidence>
<accession>A0ABR0XMI2</accession>
<dbReference type="Proteomes" id="UP001318860">
    <property type="component" value="Unassembled WGS sequence"/>
</dbReference>
<sequence>MAEKWEEMLKEFSELKQRVSGKEVVRREIPFRASVMADELPANFRSLTYEYDGMTNPWEHLCRFENSALLHRYSDGFASSRKHQKTSLTLFRVKQSEGGPLRYYVKKFTAAALEVPSANQEILASALTQGLKEGDFFQSLAKRPARDFDDVLSRAEKYVNLEEPIKARRKSSGTRERKGWRCTVMWRPSGFGSRREGQGWGPD</sequence>